<comment type="similarity">
    <text evidence="1">Belongs to the thioesterase PaaI family.</text>
</comment>
<dbReference type="PANTHER" id="PTHR21660">
    <property type="entry name" value="THIOESTERASE SUPERFAMILY MEMBER-RELATED"/>
    <property type="match status" value="1"/>
</dbReference>
<dbReference type="SUPFAM" id="SSF54637">
    <property type="entry name" value="Thioesterase/thiol ester dehydrase-isomerase"/>
    <property type="match status" value="1"/>
</dbReference>
<gene>
    <name evidence="5" type="ORF">BPA30113_07244</name>
</gene>
<evidence type="ECO:0000313" key="5">
    <source>
        <dbReference type="EMBL" id="VWC45245.1"/>
    </source>
</evidence>
<organism evidence="5 6">
    <name type="scientific">Burkholderia paludis</name>
    <dbReference type="NCBI Taxonomy" id="1506587"/>
    <lineage>
        <taxon>Bacteria</taxon>
        <taxon>Pseudomonadati</taxon>
        <taxon>Pseudomonadota</taxon>
        <taxon>Betaproteobacteria</taxon>
        <taxon>Burkholderiales</taxon>
        <taxon>Burkholderiaceae</taxon>
        <taxon>Burkholderia</taxon>
        <taxon>Burkholderia cepacia complex</taxon>
    </lineage>
</organism>
<dbReference type="PANTHER" id="PTHR21660:SF1">
    <property type="entry name" value="ACYL-COENZYME A THIOESTERASE 13"/>
    <property type="match status" value="1"/>
</dbReference>
<evidence type="ECO:0000256" key="3">
    <source>
        <dbReference type="SAM" id="MobiDB-lite"/>
    </source>
</evidence>
<dbReference type="InterPro" id="IPR029069">
    <property type="entry name" value="HotDog_dom_sf"/>
</dbReference>
<dbReference type="Pfam" id="PF03061">
    <property type="entry name" value="4HBT"/>
    <property type="match status" value="1"/>
</dbReference>
<name>A0A6J5F3N6_9BURK</name>
<dbReference type="InterPro" id="IPR039298">
    <property type="entry name" value="ACOT13"/>
</dbReference>
<dbReference type="GO" id="GO:0047617">
    <property type="term" value="F:fatty acyl-CoA hydrolase activity"/>
    <property type="evidence" value="ECO:0007669"/>
    <property type="project" value="InterPro"/>
</dbReference>
<sequence length="151" mass="16392">MYRMNEPVSRPAPPDAVDDTPPDGFVRMATNGGFTAQLGTLYWHAERRAVGIRLGACHLNHLSIPHGGLLATLADTAIGIVLNRESGAKQQSVTAHLSLDYLNTARAGDWIEAQVDVDKMGARLHFATCRLMSGERCLLKANATFAVVRPR</sequence>
<dbReference type="EMBL" id="CABVQD010000049">
    <property type="protein sequence ID" value="VWC45245.1"/>
    <property type="molecule type" value="Genomic_DNA"/>
</dbReference>
<keyword evidence="2" id="KW-0378">Hydrolase</keyword>
<reference evidence="5 6" key="1">
    <citation type="submission" date="2019-09" db="EMBL/GenBank/DDBJ databases">
        <authorList>
            <person name="Depoorter E."/>
        </authorList>
    </citation>
    <scope>NUCLEOTIDE SEQUENCE [LARGE SCALE GENOMIC DNA]</scope>
    <source>
        <strain evidence="5">LMG 30113</strain>
    </source>
</reference>
<keyword evidence="6" id="KW-1185">Reference proteome</keyword>
<dbReference type="CDD" id="cd03443">
    <property type="entry name" value="PaaI_thioesterase"/>
    <property type="match status" value="1"/>
</dbReference>
<accession>A0A6J5F3N6</accession>
<dbReference type="Gene3D" id="3.10.129.10">
    <property type="entry name" value="Hotdog Thioesterase"/>
    <property type="match status" value="1"/>
</dbReference>
<dbReference type="AlphaFoldDB" id="A0A6J5F3N6"/>
<protein>
    <recommendedName>
        <fullName evidence="4">Thioesterase domain-containing protein</fullName>
    </recommendedName>
</protein>
<evidence type="ECO:0000256" key="2">
    <source>
        <dbReference type="ARBA" id="ARBA00022801"/>
    </source>
</evidence>
<evidence type="ECO:0000313" key="6">
    <source>
        <dbReference type="Proteomes" id="UP000494330"/>
    </source>
</evidence>
<evidence type="ECO:0000256" key="1">
    <source>
        <dbReference type="ARBA" id="ARBA00008324"/>
    </source>
</evidence>
<proteinExistence type="inferred from homology"/>
<evidence type="ECO:0000259" key="4">
    <source>
        <dbReference type="Pfam" id="PF03061"/>
    </source>
</evidence>
<feature type="region of interest" description="Disordered" evidence="3">
    <location>
        <begin position="1"/>
        <end position="21"/>
    </location>
</feature>
<dbReference type="Proteomes" id="UP000494330">
    <property type="component" value="Unassembled WGS sequence"/>
</dbReference>
<feature type="domain" description="Thioesterase" evidence="4">
    <location>
        <begin position="66"/>
        <end position="135"/>
    </location>
</feature>
<dbReference type="InterPro" id="IPR006683">
    <property type="entry name" value="Thioestr_dom"/>
</dbReference>